<evidence type="ECO:0000256" key="4">
    <source>
        <dbReference type="ARBA" id="ARBA00023136"/>
    </source>
</evidence>
<protein>
    <submittedName>
        <fullName evidence="7">O-antigen ligase family protein</fullName>
    </submittedName>
</protein>
<name>A0A927K5Q6_9ACTN</name>
<keyword evidence="3 5" id="KW-1133">Transmembrane helix</keyword>
<dbReference type="InterPro" id="IPR007016">
    <property type="entry name" value="O-antigen_ligase-rel_domated"/>
</dbReference>
<evidence type="ECO:0000256" key="2">
    <source>
        <dbReference type="ARBA" id="ARBA00022692"/>
    </source>
</evidence>
<evidence type="ECO:0000256" key="1">
    <source>
        <dbReference type="ARBA" id="ARBA00004141"/>
    </source>
</evidence>
<gene>
    <name evidence="7" type="ORF">IE331_07670</name>
</gene>
<dbReference type="AlphaFoldDB" id="A0A927K5Q6"/>
<evidence type="ECO:0000256" key="5">
    <source>
        <dbReference type="SAM" id="Phobius"/>
    </source>
</evidence>
<organism evidence="7 8">
    <name type="scientific">Nocardioides donggukensis</name>
    <dbReference type="NCBI Taxonomy" id="2774019"/>
    <lineage>
        <taxon>Bacteria</taxon>
        <taxon>Bacillati</taxon>
        <taxon>Actinomycetota</taxon>
        <taxon>Actinomycetes</taxon>
        <taxon>Propionibacteriales</taxon>
        <taxon>Nocardioidaceae</taxon>
        <taxon>Nocardioides</taxon>
    </lineage>
</organism>
<dbReference type="PANTHER" id="PTHR37422">
    <property type="entry name" value="TEICHURONIC ACID BIOSYNTHESIS PROTEIN TUAE"/>
    <property type="match status" value="1"/>
</dbReference>
<evidence type="ECO:0000313" key="7">
    <source>
        <dbReference type="EMBL" id="MBD8869498.1"/>
    </source>
</evidence>
<comment type="subcellular location">
    <subcellularLocation>
        <location evidence="1">Membrane</location>
        <topology evidence="1">Multi-pass membrane protein</topology>
    </subcellularLocation>
</comment>
<feature type="transmembrane region" description="Helical" evidence="5">
    <location>
        <begin position="258"/>
        <end position="274"/>
    </location>
</feature>
<feature type="domain" description="O-antigen ligase-related" evidence="6">
    <location>
        <begin position="246"/>
        <end position="390"/>
    </location>
</feature>
<evidence type="ECO:0000259" key="6">
    <source>
        <dbReference type="Pfam" id="PF04932"/>
    </source>
</evidence>
<sequence>MMSASIAGPRESAAAPALLMLVVTVSGVLGLVLASVGLRFGPGGPVALLLAAALVWVALARPHVLVSVLALALPLGALTVGPLELVQLVLILVVLGALAQAGLRGDLVLPPWQISVPLAGMLLAAALATSAARDADAAFRLDVRLLFEVLLVVAMVTVLRSARHVDQVVNALLLAGGAISGWALVTSGEATAYLDGAVLADRASGPFAQPNELGLLAAALLVLAVGVGITTTRPTTRLLCVASGGLLLAALAESFSRGAWIGAAAGLVALAVLSPPSRRALALVCVLGAGTGGLLATLGSSLSAAVATRLASIPEASGNPYDERTLIWAESLRQLQDRPLTGQGPGSFSAAAQSAAAESAAGGARLEAEHGHHLFLTVAAEYGLLGLTALLALIAGLIAITTGRRAWATTPPGRGRSLLPVLVSALVAVTVHGLLDYPLRNAVGSTTVWLLVGLLVAEHSHLARRVGPVHPGAGTTTEDRSR</sequence>
<feature type="transmembrane region" description="Helical" evidence="5">
    <location>
        <begin position="138"/>
        <end position="159"/>
    </location>
</feature>
<proteinExistence type="predicted"/>
<dbReference type="PANTHER" id="PTHR37422:SF13">
    <property type="entry name" value="LIPOPOLYSACCHARIDE BIOSYNTHESIS PROTEIN PA4999-RELATED"/>
    <property type="match status" value="1"/>
</dbReference>
<dbReference type="GO" id="GO:0016020">
    <property type="term" value="C:membrane"/>
    <property type="evidence" value="ECO:0007669"/>
    <property type="project" value="UniProtKB-SubCell"/>
</dbReference>
<keyword evidence="4 5" id="KW-0472">Membrane</keyword>
<evidence type="ECO:0000256" key="3">
    <source>
        <dbReference type="ARBA" id="ARBA00022989"/>
    </source>
</evidence>
<keyword evidence="8" id="KW-1185">Reference proteome</keyword>
<dbReference type="RefSeq" id="WP_192142231.1">
    <property type="nucleotide sequence ID" value="NZ_JACYXZ010000002.1"/>
</dbReference>
<feature type="transmembrane region" description="Helical" evidence="5">
    <location>
        <begin position="115"/>
        <end position="132"/>
    </location>
</feature>
<keyword evidence="2 5" id="KW-0812">Transmembrane</keyword>
<feature type="transmembrane region" description="Helical" evidence="5">
    <location>
        <begin position="213"/>
        <end position="229"/>
    </location>
</feature>
<dbReference type="Pfam" id="PF04932">
    <property type="entry name" value="Wzy_C"/>
    <property type="match status" value="1"/>
</dbReference>
<accession>A0A927K5Q6</accession>
<dbReference type="InterPro" id="IPR051533">
    <property type="entry name" value="WaaL-like"/>
</dbReference>
<feature type="transmembrane region" description="Helical" evidence="5">
    <location>
        <begin position="382"/>
        <end position="403"/>
    </location>
</feature>
<evidence type="ECO:0000313" key="8">
    <source>
        <dbReference type="Proteomes" id="UP000616839"/>
    </source>
</evidence>
<dbReference type="EMBL" id="JACYXZ010000002">
    <property type="protein sequence ID" value="MBD8869498.1"/>
    <property type="molecule type" value="Genomic_DNA"/>
</dbReference>
<dbReference type="Proteomes" id="UP000616839">
    <property type="component" value="Unassembled WGS sequence"/>
</dbReference>
<dbReference type="GO" id="GO:0016874">
    <property type="term" value="F:ligase activity"/>
    <property type="evidence" value="ECO:0007669"/>
    <property type="project" value="UniProtKB-KW"/>
</dbReference>
<feature type="transmembrane region" description="Helical" evidence="5">
    <location>
        <begin position="12"/>
        <end position="34"/>
    </location>
</feature>
<feature type="transmembrane region" description="Helical" evidence="5">
    <location>
        <begin position="281"/>
        <end position="307"/>
    </location>
</feature>
<keyword evidence="7" id="KW-0436">Ligase</keyword>
<feature type="transmembrane region" description="Helical" evidence="5">
    <location>
        <begin position="46"/>
        <end position="73"/>
    </location>
</feature>
<comment type="caution">
    <text evidence="7">The sequence shown here is derived from an EMBL/GenBank/DDBJ whole genome shotgun (WGS) entry which is preliminary data.</text>
</comment>
<feature type="transmembrane region" description="Helical" evidence="5">
    <location>
        <begin position="171"/>
        <end position="193"/>
    </location>
</feature>
<reference evidence="7" key="1">
    <citation type="submission" date="2020-09" db="EMBL/GenBank/DDBJ databases">
        <title>Nocardioides sp. strain MJB4 16S ribosomal RNA gene Genome sequencing and assembly.</title>
        <authorList>
            <person name="Kim I."/>
        </authorList>
    </citation>
    <scope>NUCLEOTIDE SEQUENCE</scope>
    <source>
        <strain evidence="7">MJB4</strain>
    </source>
</reference>